<organism evidence="1 2">
    <name type="scientific">Spirosoma fluviale</name>
    <dbReference type="NCBI Taxonomy" id="1597977"/>
    <lineage>
        <taxon>Bacteria</taxon>
        <taxon>Pseudomonadati</taxon>
        <taxon>Bacteroidota</taxon>
        <taxon>Cytophagia</taxon>
        <taxon>Cytophagales</taxon>
        <taxon>Cytophagaceae</taxon>
        <taxon>Spirosoma</taxon>
    </lineage>
</organism>
<sequence>MSLSFSPLITKQIMSTLEIKSQEAKLQNLEALQARMKATNTTYKKWIKAGKDSRALIQAGLDSDQIRKIETYKEDYNKQPHPSWEITNNGATIRNTKKRIEELTKRVAEAQAADGEDKEIDFDGGKVIYNYTDERLQVDFNQKPEPKMIRLLKENGFKWAPSVGLWQRQLTDNAKHVADWLFKIGSYAPQAVAEREATQKAQLEAQLAQWAIPEEA</sequence>
<dbReference type="Proteomes" id="UP000219452">
    <property type="component" value="Unassembled WGS sequence"/>
</dbReference>
<reference evidence="2" key="1">
    <citation type="submission" date="2017-09" db="EMBL/GenBank/DDBJ databases">
        <authorList>
            <person name="Varghese N."/>
            <person name="Submissions S."/>
        </authorList>
    </citation>
    <scope>NUCLEOTIDE SEQUENCE [LARGE SCALE GENOMIC DNA]</scope>
    <source>
        <strain evidence="2">DSM 29961</strain>
    </source>
</reference>
<gene>
    <name evidence="1" type="ORF">SAMN06269250_1592</name>
</gene>
<evidence type="ECO:0000313" key="2">
    <source>
        <dbReference type="Proteomes" id="UP000219452"/>
    </source>
</evidence>
<dbReference type="EMBL" id="OCNH01000001">
    <property type="protein sequence ID" value="SOD80864.1"/>
    <property type="molecule type" value="Genomic_DNA"/>
</dbReference>
<evidence type="ECO:0000313" key="1">
    <source>
        <dbReference type="EMBL" id="SOD80864.1"/>
    </source>
</evidence>
<accession>A0A286FDG1</accession>
<dbReference type="AlphaFoldDB" id="A0A286FDG1"/>
<keyword evidence="2" id="KW-1185">Reference proteome</keyword>
<proteinExistence type="predicted"/>
<protein>
    <submittedName>
        <fullName evidence="1">Uncharacterized protein</fullName>
    </submittedName>
</protein>
<name>A0A286FDG1_9BACT</name>